<feature type="region of interest" description="Disordered" evidence="1">
    <location>
        <begin position="203"/>
        <end position="228"/>
    </location>
</feature>
<evidence type="ECO:0000313" key="4">
    <source>
        <dbReference type="Proteomes" id="UP001139887"/>
    </source>
</evidence>
<comment type="caution">
    <text evidence="3">The sequence shown here is derived from an EMBL/GenBank/DDBJ whole genome shotgun (WGS) entry which is preliminary data.</text>
</comment>
<sequence>MSTDTKGFSKVLPSSLVWVGKLDCPDTDIDATAVLVSEDNSAPKPSLPLGVGGRLRLLTAVLLDTVPLILFTPTVFNMFINSTQIAYINGLVNRLLPPMQTALLVKIEGAADQSLADDPFASNLEPSLATIINPWALVYVEPSTSSRLVMHILDKSSSKIGCLVNASANMSAAVENTSLEHEFITQLAKLDQQVQSSCLPSALTANIDTPKPQPPPINNSSSPADDDIAQSNEQIEKANKQLAKQLIIASLKSRRIGRDHKDFAALWGQIYRSLKFAMRDKLSCKLTVKNLRAQVEKHTDFYLG</sequence>
<evidence type="ECO:0000256" key="1">
    <source>
        <dbReference type="SAM" id="MobiDB-lite"/>
    </source>
</evidence>
<protein>
    <recommendedName>
        <fullName evidence="2">Sld7 C-terminal domain-containing protein</fullName>
    </recommendedName>
</protein>
<evidence type="ECO:0000313" key="3">
    <source>
        <dbReference type="EMBL" id="KAJ2849243.1"/>
    </source>
</evidence>
<dbReference type="Pfam" id="PF18596">
    <property type="entry name" value="Sld7_C"/>
    <property type="match status" value="1"/>
</dbReference>
<proteinExistence type="predicted"/>
<name>A0A9W8I6G3_9FUNG</name>
<organism evidence="3 4">
    <name type="scientific">Coemansia brasiliensis</name>
    <dbReference type="NCBI Taxonomy" id="2650707"/>
    <lineage>
        <taxon>Eukaryota</taxon>
        <taxon>Fungi</taxon>
        <taxon>Fungi incertae sedis</taxon>
        <taxon>Zoopagomycota</taxon>
        <taxon>Kickxellomycotina</taxon>
        <taxon>Kickxellomycetes</taxon>
        <taxon>Kickxellales</taxon>
        <taxon>Kickxellaceae</taxon>
        <taxon>Coemansia</taxon>
    </lineage>
</organism>
<feature type="domain" description="Sld7 C-terminal" evidence="2">
    <location>
        <begin position="236"/>
        <end position="302"/>
    </location>
</feature>
<dbReference type="AlphaFoldDB" id="A0A9W8I6G3"/>
<keyword evidence="4" id="KW-1185">Reference proteome</keyword>
<accession>A0A9W8I6G3</accession>
<dbReference type="EMBL" id="JANBUW010000093">
    <property type="protein sequence ID" value="KAJ2849243.1"/>
    <property type="molecule type" value="Genomic_DNA"/>
</dbReference>
<evidence type="ECO:0000259" key="2">
    <source>
        <dbReference type="Pfam" id="PF18596"/>
    </source>
</evidence>
<dbReference type="Proteomes" id="UP001139887">
    <property type="component" value="Unassembled WGS sequence"/>
</dbReference>
<dbReference type="InterPro" id="IPR041260">
    <property type="entry name" value="Sld7_C"/>
</dbReference>
<dbReference type="OrthoDB" id="5543801at2759"/>
<gene>
    <name evidence="3" type="ORF">IWW36_002774</name>
</gene>
<reference evidence="3" key="1">
    <citation type="submission" date="2022-07" db="EMBL/GenBank/DDBJ databases">
        <title>Phylogenomic reconstructions and comparative analyses of Kickxellomycotina fungi.</title>
        <authorList>
            <person name="Reynolds N.K."/>
            <person name="Stajich J.E."/>
            <person name="Barry K."/>
            <person name="Grigoriev I.V."/>
            <person name="Crous P."/>
            <person name="Smith M.E."/>
        </authorList>
    </citation>
    <scope>NUCLEOTIDE SEQUENCE</scope>
    <source>
        <strain evidence="3">NRRL 1566</strain>
    </source>
</reference>